<dbReference type="Proteomes" id="UP000241514">
    <property type="component" value="Unassembled WGS sequence"/>
</dbReference>
<dbReference type="EMBL" id="PYVG01000010">
    <property type="protein sequence ID" value="PTB89609.1"/>
    <property type="molecule type" value="Genomic_DNA"/>
</dbReference>
<proteinExistence type="predicted"/>
<dbReference type="PANTHER" id="PTHR41339">
    <property type="entry name" value="LIPL48"/>
    <property type="match status" value="1"/>
</dbReference>
<dbReference type="PROSITE" id="PS51257">
    <property type="entry name" value="PROKAR_LIPOPROTEIN"/>
    <property type="match status" value="1"/>
</dbReference>
<comment type="caution">
    <text evidence="1">The sequence shown here is derived from an EMBL/GenBank/DDBJ whole genome shotgun (WGS) entry which is preliminary data.</text>
</comment>
<sequence length="492" mass="51822">MKRTNIFALSAVTAALFLAGCGGDINLTPTSIDNSVDNSTNNSGGGGATNNCASYEVDGTSVQGEKIGADCVYPRSFSTPEEPIVTDIRLVELPGGAHIFPNGLYIGENVEATADVNREGPTLTIDAGATLAFEDGDSFVRIARGANIEANGNRNAPITFTSVQELDNQITNPNARGLWGGLVINGFGISNKCDQSDLANCVLQGEGGAGFYGGDDNEDNSGSIRYALVKYAGYEVSLDNELNGITFNAVGSGTTLEYIQVHNNLDDGIEFFGGAANVKNVVLTGNDDDSLDWADGWQGKIQYILVKHADDRANRAIEADGNSGNNDATPFSNPIIANFTSIGSLTATDGSDESEGVLLREGTRGALYNFLITDARGECLEIDQATTLAAAQAGDLSIENSIIACSENFADQPTQDWFQSYPTNVTLDEMATVLSSGYVTASTITDASGAEVTVTPKSDLSTIDPFFDDVDFIGAVSEDDDWTNGWTVGLRD</sequence>
<reference evidence="1 2" key="1">
    <citation type="submission" date="2018-03" db="EMBL/GenBank/DDBJ databases">
        <title>Cross-interface Injection: A General Nanoliter Liquid Handling Method Applied to Single Cells Genome Amplification Automated Nanoliter Liquid Handling Applied to Single Cell Multiple Displacement Amplification.</title>
        <authorList>
            <person name="Yun J."/>
            <person name="Xu P."/>
            <person name="Xu J."/>
            <person name="Dai X."/>
            <person name="Wang Y."/>
            <person name="Zheng X."/>
            <person name="Cao C."/>
            <person name="Yi Q."/>
            <person name="Zhu Y."/>
            <person name="Wang L."/>
            <person name="Dong Z."/>
            <person name="Huang Y."/>
            <person name="Huang L."/>
            <person name="Du W."/>
        </authorList>
    </citation>
    <scope>NUCLEOTIDE SEQUENCE [LARGE SCALE GENOMIC DNA]</scope>
    <source>
        <strain evidence="1 2">A9-4</strain>
    </source>
</reference>
<organism evidence="1 2">
    <name type="scientific">Pseudidiomarina aestuarii</name>
    <dbReference type="NCBI Taxonomy" id="624146"/>
    <lineage>
        <taxon>Bacteria</taxon>
        <taxon>Pseudomonadati</taxon>
        <taxon>Pseudomonadota</taxon>
        <taxon>Gammaproteobacteria</taxon>
        <taxon>Alteromonadales</taxon>
        <taxon>Idiomarinaceae</taxon>
        <taxon>Pseudidiomarina</taxon>
    </lineage>
</organism>
<evidence type="ECO:0000313" key="1">
    <source>
        <dbReference type="EMBL" id="PTB89609.1"/>
    </source>
</evidence>
<evidence type="ECO:0000313" key="2">
    <source>
        <dbReference type="Proteomes" id="UP000241514"/>
    </source>
</evidence>
<dbReference type="AlphaFoldDB" id="A0A2T4CUD3"/>
<name>A0A2T4CUD3_9GAMM</name>
<accession>A0A2T4CUD3</accession>
<dbReference type="PANTHER" id="PTHR41339:SF1">
    <property type="entry name" value="SECRETED PROTEIN"/>
    <property type="match status" value="1"/>
</dbReference>
<gene>
    <name evidence="1" type="ORF">C9928_02900</name>
</gene>
<protein>
    <submittedName>
        <fullName evidence="1">Uncharacterized protein</fullName>
    </submittedName>
</protein>